<dbReference type="Pfam" id="PF13403">
    <property type="entry name" value="Hint_2"/>
    <property type="match status" value="1"/>
</dbReference>
<dbReference type="SUPFAM" id="SSF51294">
    <property type="entry name" value="Hedgehog/intein (Hint) domain"/>
    <property type="match status" value="1"/>
</dbReference>
<dbReference type="Proteomes" id="UP000201613">
    <property type="component" value="Unassembled WGS sequence"/>
</dbReference>
<dbReference type="InterPro" id="IPR036844">
    <property type="entry name" value="Hint_dom_sf"/>
</dbReference>
<dbReference type="EMBL" id="FXZK01000006">
    <property type="protein sequence ID" value="SMY09032.1"/>
    <property type="molecule type" value="Genomic_DNA"/>
</dbReference>
<protein>
    <recommendedName>
        <fullName evidence="2">Hedgehog/Intein (Hint) domain-containing protein</fullName>
    </recommendedName>
</protein>
<feature type="domain" description="Hedgehog/Intein (Hint)" evidence="2">
    <location>
        <begin position="141"/>
        <end position="278"/>
    </location>
</feature>
<reference evidence="3 4" key="1">
    <citation type="submission" date="2017-05" db="EMBL/GenBank/DDBJ databases">
        <authorList>
            <person name="Song R."/>
            <person name="Chenine A.L."/>
            <person name="Ruprecht R.M."/>
        </authorList>
    </citation>
    <scope>NUCLEOTIDE SEQUENCE [LARGE SCALE GENOMIC DNA]</scope>
    <source>
        <strain evidence="3 4">CECT 8899</strain>
    </source>
</reference>
<evidence type="ECO:0000313" key="3">
    <source>
        <dbReference type="EMBL" id="SMY09032.1"/>
    </source>
</evidence>
<feature type="region of interest" description="Disordered" evidence="1">
    <location>
        <begin position="16"/>
        <end position="37"/>
    </location>
</feature>
<dbReference type="Gene3D" id="2.170.16.10">
    <property type="entry name" value="Hedgehog/Intein (Hint) domain"/>
    <property type="match status" value="1"/>
</dbReference>
<keyword evidence="4" id="KW-1185">Reference proteome</keyword>
<dbReference type="OrthoDB" id="6305173at2"/>
<evidence type="ECO:0000256" key="1">
    <source>
        <dbReference type="SAM" id="MobiDB-lite"/>
    </source>
</evidence>
<dbReference type="InterPro" id="IPR028992">
    <property type="entry name" value="Hedgehog/Intein_dom"/>
</dbReference>
<organism evidence="3 4">
    <name type="scientific">Flavimaricola marinus</name>
    <dbReference type="NCBI Taxonomy" id="1819565"/>
    <lineage>
        <taxon>Bacteria</taxon>
        <taxon>Pseudomonadati</taxon>
        <taxon>Pseudomonadota</taxon>
        <taxon>Alphaproteobacteria</taxon>
        <taxon>Rhodobacterales</taxon>
        <taxon>Paracoccaceae</taxon>
        <taxon>Flavimaricola</taxon>
    </lineage>
</organism>
<name>A0A238LHH1_9RHOB</name>
<feature type="compositionally biased region" description="Polar residues" evidence="1">
    <location>
        <begin position="16"/>
        <end position="33"/>
    </location>
</feature>
<evidence type="ECO:0000259" key="2">
    <source>
        <dbReference type="Pfam" id="PF13403"/>
    </source>
</evidence>
<dbReference type="AlphaFoldDB" id="A0A238LHH1"/>
<gene>
    <name evidence="3" type="ORF">LOM8899_03193</name>
</gene>
<evidence type="ECO:0000313" key="4">
    <source>
        <dbReference type="Proteomes" id="UP000201613"/>
    </source>
</evidence>
<accession>A0A238LHH1</accession>
<dbReference type="RefSeq" id="WP_093993209.1">
    <property type="nucleotide sequence ID" value="NZ_FXZK01000006.1"/>
</dbReference>
<proteinExistence type="predicted"/>
<sequence>MATIYGVDNEFAVATGSNVGSGTNTSTFDNPPSGSKDLVINTNPGDPEPYIYDIGDTYDVSWGGSGGGGSIEDAVVIRSDAAPGGGGIVVFEGTDGNGDIVQVVWTPGFNLEGWYSDNYNPSMEPQFYTSDQDPGYTYSYVCFAAGTLISTLDGSVPVEAIRPGDLVRTRDDGPVPLVWSGRRTLRGTKDNAPVRFEAGTIGNARDLYLSQQHRILLTSPLAELYFGATEVLIPARAMIGAPGITIAPRPEIDYVHLLFERHQIVLAEGASCESLLMGDVALNRLVGEPDLLDADAARANAFRHTKAARPVLTMKEARLLTGTLSLPAPAVPELALV</sequence>